<evidence type="ECO:0000313" key="4">
    <source>
        <dbReference type="Proteomes" id="UP000011715"/>
    </source>
</evidence>
<sequence length="98" mass="10959">MTSQSNTDREGLAKITDPPSNSSKWDLLVEEEDLIRNGMYDMYFIPHLLPATEGNGGEQAKRDAIMLCRGALGCELEALLQYSFKKEFFAKLEEAGRG</sequence>
<accession>A0A0C4EDT3</accession>
<feature type="region of interest" description="Disordered" evidence="1">
    <location>
        <begin position="1"/>
        <end position="23"/>
    </location>
</feature>
<reference evidence="2" key="2">
    <citation type="submission" date="2010-05" db="EMBL/GenBank/DDBJ databases">
        <title>The Genome Sequence of Magnaporthe poae strain ATCC 64411.</title>
        <authorList>
            <consortium name="The Broad Institute Genome Sequencing Platform"/>
            <consortium name="Broad Institute Genome Sequencing Center for Infectious Disease"/>
            <person name="Ma L.-J."/>
            <person name="Dead R."/>
            <person name="Young S."/>
            <person name="Zeng Q."/>
            <person name="Koehrsen M."/>
            <person name="Alvarado L."/>
            <person name="Berlin A."/>
            <person name="Chapman S.B."/>
            <person name="Chen Z."/>
            <person name="Freedman E."/>
            <person name="Gellesch M."/>
            <person name="Goldberg J."/>
            <person name="Griggs A."/>
            <person name="Gujja S."/>
            <person name="Heilman E.R."/>
            <person name="Heiman D."/>
            <person name="Hepburn T."/>
            <person name="Howarth C."/>
            <person name="Jen D."/>
            <person name="Larson L."/>
            <person name="Mehta T."/>
            <person name="Neiman D."/>
            <person name="Pearson M."/>
            <person name="Roberts A."/>
            <person name="Saif S."/>
            <person name="Shea T."/>
            <person name="Shenoy N."/>
            <person name="Sisk P."/>
            <person name="Stolte C."/>
            <person name="Sykes S."/>
            <person name="Walk T."/>
            <person name="White J."/>
            <person name="Yandava C."/>
            <person name="Haas B."/>
            <person name="Nusbaum C."/>
            <person name="Birren B."/>
        </authorList>
    </citation>
    <scope>NUCLEOTIDE SEQUENCE</scope>
    <source>
        <strain evidence="2">ATCC 64411</strain>
    </source>
</reference>
<evidence type="ECO:0000313" key="3">
    <source>
        <dbReference type="EnsemblFungi" id="MAPG_10893T0"/>
    </source>
</evidence>
<reference evidence="3" key="5">
    <citation type="submission" date="2015-06" db="UniProtKB">
        <authorList>
            <consortium name="EnsemblFungi"/>
        </authorList>
    </citation>
    <scope>IDENTIFICATION</scope>
    <source>
        <strain evidence="3">ATCC 64411</strain>
    </source>
</reference>
<protein>
    <submittedName>
        <fullName evidence="2 3">Uncharacterized protein</fullName>
    </submittedName>
</protein>
<dbReference type="EnsemblFungi" id="MAPG_10893T0">
    <property type="protein sequence ID" value="MAPG_10893T0"/>
    <property type="gene ID" value="MAPG_10893"/>
</dbReference>
<evidence type="ECO:0000313" key="2">
    <source>
        <dbReference type="EMBL" id="KLU91944.1"/>
    </source>
</evidence>
<reference evidence="2" key="3">
    <citation type="submission" date="2011-03" db="EMBL/GenBank/DDBJ databases">
        <title>Annotation of Magnaporthe poae ATCC 64411.</title>
        <authorList>
            <person name="Ma L.-J."/>
            <person name="Dead R."/>
            <person name="Young S.K."/>
            <person name="Zeng Q."/>
            <person name="Gargeya S."/>
            <person name="Fitzgerald M."/>
            <person name="Haas B."/>
            <person name="Abouelleil A."/>
            <person name="Alvarado L."/>
            <person name="Arachchi H.M."/>
            <person name="Berlin A."/>
            <person name="Brown A."/>
            <person name="Chapman S.B."/>
            <person name="Chen Z."/>
            <person name="Dunbar C."/>
            <person name="Freedman E."/>
            <person name="Gearin G."/>
            <person name="Gellesch M."/>
            <person name="Goldberg J."/>
            <person name="Griggs A."/>
            <person name="Gujja S."/>
            <person name="Heiman D."/>
            <person name="Howarth C."/>
            <person name="Larson L."/>
            <person name="Lui A."/>
            <person name="MacDonald P.J.P."/>
            <person name="Mehta T."/>
            <person name="Montmayeur A."/>
            <person name="Murphy C."/>
            <person name="Neiman D."/>
            <person name="Pearson M."/>
            <person name="Priest M."/>
            <person name="Roberts A."/>
            <person name="Saif S."/>
            <person name="Shea T."/>
            <person name="Shenoy N."/>
            <person name="Sisk P."/>
            <person name="Stolte C."/>
            <person name="Sykes S."/>
            <person name="Yandava C."/>
            <person name="Wortman J."/>
            <person name="Nusbaum C."/>
            <person name="Birren B."/>
        </authorList>
    </citation>
    <scope>NUCLEOTIDE SEQUENCE</scope>
    <source>
        <strain evidence="2">ATCC 64411</strain>
    </source>
</reference>
<evidence type="ECO:0000256" key="1">
    <source>
        <dbReference type="SAM" id="MobiDB-lite"/>
    </source>
</evidence>
<dbReference type="Proteomes" id="UP000011715">
    <property type="component" value="Unassembled WGS sequence"/>
</dbReference>
<proteinExistence type="predicted"/>
<dbReference type="EMBL" id="ADBL01002683">
    <property type="status" value="NOT_ANNOTATED_CDS"/>
    <property type="molecule type" value="Genomic_DNA"/>
</dbReference>
<reference evidence="3" key="4">
    <citation type="journal article" date="2015" name="G3 (Bethesda)">
        <title>Genome sequences of three phytopathogenic species of the Magnaporthaceae family of fungi.</title>
        <authorList>
            <person name="Okagaki L.H."/>
            <person name="Nunes C.C."/>
            <person name="Sailsbery J."/>
            <person name="Clay B."/>
            <person name="Brown D."/>
            <person name="John T."/>
            <person name="Oh Y."/>
            <person name="Young N."/>
            <person name="Fitzgerald M."/>
            <person name="Haas B.J."/>
            <person name="Zeng Q."/>
            <person name="Young S."/>
            <person name="Adiconis X."/>
            <person name="Fan L."/>
            <person name="Levin J.Z."/>
            <person name="Mitchell T.K."/>
            <person name="Okubara P.A."/>
            <person name="Farman M.L."/>
            <person name="Kohn L.M."/>
            <person name="Birren B."/>
            <person name="Ma L.-J."/>
            <person name="Dean R.A."/>
        </authorList>
    </citation>
    <scope>NUCLEOTIDE SEQUENCE</scope>
    <source>
        <strain evidence="3">ATCC 64411 / 73-15</strain>
    </source>
</reference>
<dbReference type="VEuPathDB" id="FungiDB:MAPG_10893"/>
<dbReference type="EMBL" id="GL876978">
    <property type="protein sequence ID" value="KLU91944.1"/>
    <property type="molecule type" value="Genomic_DNA"/>
</dbReference>
<gene>
    <name evidence="2" type="ORF">MAPG_10893</name>
</gene>
<reference evidence="4" key="1">
    <citation type="submission" date="2010-05" db="EMBL/GenBank/DDBJ databases">
        <title>The genome sequence of Magnaporthe poae strain ATCC 64411.</title>
        <authorList>
            <person name="Ma L.-J."/>
            <person name="Dead R."/>
            <person name="Young S."/>
            <person name="Zeng Q."/>
            <person name="Koehrsen M."/>
            <person name="Alvarado L."/>
            <person name="Berlin A."/>
            <person name="Chapman S.B."/>
            <person name="Chen Z."/>
            <person name="Freedman E."/>
            <person name="Gellesch M."/>
            <person name="Goldberg J."/>
            <person name="Griggs A."/>
            <person name="Gujja S."/>
            <person name="Heilman E.R."/>
            <person name="Heiman D."/>
            <person name="Hepburn T."/>
            <person name="Howarth C."/>
            <person name="Jen D."/>
            <person name="Larson L."/>
            <person name="Mehta T."/>
            <person name="Neiman D."/>
            <person name="Pearson M."/>
            <person name="Roberts A."/>
            <person name="Saif S."/>
            <person name="Shea T."/>
            <person name="Shenoy N."/>
            <person name="Sisk P."/>
            <person name="Stolte C."/>
            <person name="Sykes S."/>
            <person name="Walk T."/>
            <person name="White J."/>
            <person name="Yandava C."/>
            <person name="Haas B."/>
            <person name="Nusbaum C."/>
            <person name="Birren B."/>
        </authorList>
    </citation>
    <scope>NUCLEOTIDE SEQUENCE [LARGE SCALE GENOMIC DNA]</scope>
    <source>
        <strain evidence="4">ATCC 64411 / 73-15</strain>
    </source>
</reference>
<dbReference type="AlphaFoldDB" id="A0A0C4EDT3"/>
<keyword evidence="4" id="KW-1185">Reference proteome</keyword>
<organism evidence="3 4">
    <name type="scientific">Magnaporthiopsis poae (strain ATCC 64411 / 73-15)</name>
    <name type="common">Kentucky bluegrass fungus</name>
    <name type="synonym">Magnaporthe poae</name>
    <dbReference type="NCBI Taxonomy" id="644358"/>
    <lineage>
        <taxon>Eukaryota</taxon>
        <taxon>Fungi</taxon>
        <taxon>Dikarya</taxon>
        <taxon>Ascomycota</taxon>
        <taxon>Pezizomycotina</taxon>
        <taxon>Sordariomycetes</taxon>
        <taxon>Sordariomycetidae</taxon>
        <taxon>Magnaporthales</taxon>
        <taxon>Magnaporthaceae</taxon>
        <taxon>Magnaporthiopsis</taxon>
    </lineage>
</organism>
<name>A0A0C4EDT3_MAGP6</name>
<dbReference type="OrthoDB" id="4521980at2759"/>